<gene>
    <name evidence="4" type="ORF">Mam01_64520</name>
</gene>
<dbReference type="EMBL" id="BOOB01000058">
    <property type="protein sequence ID" value="GIH36288.1"/>
    <property type="molecule type" value="Genomic_DNA"/>
</dbReference>
<feature type="domain" description="Peptidase C14 caspase" evidence="3">
    <location>
        <begin position="9"/>
        <end position="200"/>
    </location>
</feature>
<feature type="transmembrane region" description="Helical" evidence="2">
    <location>
        <begin position="329"/>
        <end position="350"/>
    </location>
</feature>
<proteinExistence type="predicted"/>
<dbReference type="InterPro" id="IPR011600">
    <property type="entry name" value="Pept_C14_caspase"/>
</dbReference>
<dbReference type="NCBIfam" id="NF047832">
    <property type="entry name" value="caspase_w_EACC1"/>
    <property type="match status" value="1"/>
</dbReference>
<feature type="transmembrane region" description="Helical" evidence="2">
    <location>
        <begin position="303"/>
        <end position="323"/>
    </location>
</feature>
<protein>
    <recommendedName>
        <fullName evidence="3">Peptidase C14 caspase domain-containing protein</fullName>
    </recommendedName>
</protein>
<keyword evidence="2" id="KW-0472">Membrane</keyword>
<feature type="region of interest" description="Disordered" evidence="1">
    <location>
        <begin position="456"/>
        <end position="488"/>
    </location>
</feature>
<accession>A0ABQ4FNF6</accession>
<name>A0ABQ4FNF6_9ACTN</name>
<feature type="region of interest" description="Disordered" evidence="1">
    <location>
        <begin position="584"/>
        <end position="603"/>
    </location>
</feature>
<keyword evidence="2" id="KW-1133">Transmembrane helix</keyword>
<keyword evidence="2" id="KW-0812">Transmembrane</keyword>
<evidence type="ECO:0000313" key="5">
    <source>
        <dbReference type="Proteomes" id="UP000651728"/>
    </source>
</evidence>
<evidence type="ECO:0000256" key="2">
    <source>
        <dbReference type="SAM" id="Phobius"/>
    </source>
</evidence>
<evidence type="ECO:0000259" key="3">
    <source>
        <dbReference type="Pfam" id="PF00656"/>
    </source>
</evidence>
<reference evidence="4 5" key="1">
    <citation type="submission" date="2021-01" db="EMBL/GenBank/DDBJ databases">
        <title>Whole genome shotgun sequence of Microbispora amethystogenes NBRC 101907.</title>
        <authorList>
            <person name="Komaki H."/>
            <person name="Tamura T."/>
        </authorList>
    </citation>
    <scope>NUCLEOTIDE SEQUENCE [LARGE SCALE GENOMIC DNA]</scope>
    <source>
        <strain evidence="4 5">NBRC 101907</strain>
    </source>
</reference>
<dbReference type="Proteomes" id="UP000651728">
    <property type="component" value="Unassembled WGS sequence"/>
</dbReference>
<dbReference type="RefSeq" id="WP_204288922.1">
    <property type="nucleotide sequence ID" value="NZ_BAABEJ010000023.1"/>
</dbReference>
<evidence type="ECO:0000256" key="1">
    <source>
        <dbReference type="SAM" id="MobiDB-lite"/>
    </source>
</evidence>
<feature type="transmembrane region" description="Helical" evidence="2">
    <location>
        <begin position="526"/>
        <end position="547"/>
    </location>
</feature>
<feature type="compositionally biased region" description="Low complexity" evidence="1">
    <location>
        <begin position="466"/>
        <end position="477"/>
    </location>
</feature>
<organism evidence="4 5">
    <name type="scientific">Microbispora amethystogenes</name>
    <dbReference type="NCBI Taxonomy" id="1427754"/>
    <lineage>
        <taxon>Bacteria</taxon>
        <taxon>Bacillati</taxon>
        <taxon>Actinomycetota</taxon>
        <taxon>Actinomycetes</taxon>
        <taxon>Streptosporangiales</taxon>
        <taxon>Streptosporangiaceae</taxon>
        <taxon>Microbispora</taxon>
    </lineage>
</organism>
<keyword evidence="5" id="KW-1185">Reference proteome</keyword>
<comment type="caution">
    <text evidence="4">The sequence shown here is derived from an EMBL/GenBank/DDBJ whole genome shotgun (WGS) entry which is preliminary data.</text>
</comment>
<sequence>MRLPNPQHSWAILIGSSSYADGKLNDLPTVRNNITELKRVLTGSPGGILLESHCLTLVDEGDLRRLGSQLRIATSQAEDLLLVYYAGHGLIGGKRHELYLALPDSEWESPEFNSLEYDKLRSAILDSPAANKIAILDCCFSGRALGDLMADPDTAVLGQLDVHGTYILTSAQSNQAALVLPDEEYTAFSGRLLQLLKDGVVGGPELLTIDYLYRKLRAGMEAEGLSIPDKRATRTAGSIALAPNNAFSSTAISGALGTQQQESISTKASHTSRTPPGLKWDVFRASRGNESGNYTIFHGRRHMYWTLSILTTILGLLSCLIAATAQLSLIVKIPLAILGLFLLVLIFGFLQMARSPVRLEIGSQGIQLFARSGTTWIPWEFVSAVDIERANGNDHIVVWLNEADIFPDFDTFGGGPQFIPKMGAIALCSINVLSASRHQIARTLWAYGGESVKKSTVRQSMDTERSSPPASLAPQQSDNRDQYMSGQKTADVLQLSQQEAKRAKVEYAPPRPAPQSGAKRIVRRTLLITGTILFGVMTMGAIGAAASGGYENATYAVIGNAFFEAPLVVLMVFLVKDIRSSRARKIRSEASTDNRHDKPPRNA</sequence>
<dbReference type="Pfam" id="PF00656">
    <property type="entry name" value="Peptidase_C14"/>
    <property type="match status" value="1"/>
</dbReference>
<evidence type="ECO:0000313" key="4">
    <source>
        <dbReference type="EMBL" id="GIH36288.1"/>
    </source>
</evidence>
<dbReference type="Gene3D" id="3.40.50.1460">
    <property type="match status" value="1"/>
</dbReference>
<feature type="transmembrane region" description="Helical" evidence="2">
    <location>
        <begin position="553"/>
        <end position="575"/>
    </location>
</feature>